<evidence type="ECO:0000256" key="1">
    <source>
        <dbReference type="ARBA" id="ARBA00009437"/>
    </source>
</evidence>
<comment type="caution">
    <text evidence="6">The sequence shown here is derived from an EMBL/GenBank/DDBJ whole genome shotgun (WGS) entry which is preliminary data.</text>
</comment>
<dbReference type="Gene3D" id="1.10.10.10">
    <property type="entry name" value="Winged helix-like DNA-binding domain superfamily/Winged helix DNA-binding domain"/>
    <property type="match status" value="1"/>
</dbReference>
<evidence type="ECO:0000313" key="8">
    <source>
        <dbReference type="Proteomes" id="UP000078084"/>
    </source>
</evidence>
<dbReference type="EMBL" id="LBNE01000002">
    <property type="protein sequence ID" value="KKO72502.1"/>
    <property type="molecule type" value="Genomic_DNA"/>
</dbReference>
<dbReference type="PRINTS" id="PR00039">
    <property type="entry name" value="HTHLYSR"/>
</dbReference>
<dbReference type="Pfam" id="PF03466">
    <property type="entry name" value="LysR_substrate"/>
    <property type="match status" value="1"/>
</dbReference>
<dbReference type="InterPro" id="IPR036390">
    <property type="entry name" value="WH_DNA-bd_sf"/>
</dbReference>
<dbReference type="PATRIC" id="fig|206506.3.peg.1179"/>
<reference evidence="7 9" key="2">
    <citation type="submission" date="2019-02" db="EMBL/GenBank/DDBJ databases">
        <title>Genomic Encyclopedia of Type Strains, Phase IV (KMG-IV): sequencing the most valuable type-strain genomes for metagenomic binning, comparative biology and taxonomic classification.</title>
        <authorList>
            <person name="Goeker M."/>
        </authorList>
    </citation>
    <scope>NUCLEOTIDE SEQUENCE [LARGE SCALE GENOMIC DNA]</scope>
    <source>
        <strain evidence="7 9">DSM 16618</strain>
    </source>
</reference>
<keyword evidence="4" id="KW-0804">Transcription</keyword>
<keyword evidence="3 7" id="KW-0238">DNA-binding</keyword>
<dbReference type="Proteomes" id="UP000078084">
    <property type="component" value="Unassembled WGS sequence"/>
</dbReference>
<dbReference type="SUPFAM" id="SSF53850">
    <property type="entry name" value="Periplasmic binding protein-like II"/>
    <property type="match status" value="1"/>
</dbReference>
<dbReference type="InterPro" id="IPR058163">
    <property type="entry name" value="LysR-type_TF_proteobact-type"/>
</dbReference>
<dbReference type="GO" id="GO:0043565">
    <property type="term" value="F:sequence-specific DNA binding"/>
    <property type="evidence" value="ECO:0007669"/>
    <property type="project" value="TreeGrafter"/>
</dbReference>
<dbReference type="EMBL" id="SGWZ01000002">
    <property type="protein sequence ID" value="RZS70127.1"/>
    <property type="molecule type" value="Genomic_DNA"/>
</dbReference>
<dbReference type="PANTHER" id="PTHR30537:SF74">
    <property type="entry name" value="HTH-TYPE TRANSCRIPTIONAL REGULATOR TRPI"/>
    <property type="match status" value="1"/>
</dbReference>
<organism evidence="6 8">
    <name type="scientific">Kerstersia gyiorum</name>
    <dbReference type="NCBI Taxonomy" id="206506"/>
    <lineage>
        <taxon>Bacteria</taxon>
        <taxon>Pseudomonadati</taxon>
        <taxon>Pseudomonadota</taxon>
        <taxon>Betaproteobacteria</taxon>
        <taxon>Burkholderiales</taxon>
        <taxon>Alcaligenaceae</taxon>
        <taxon>Kerstersia</taxon>
    </lineage>
</organism>
<dbReference type="InterPro" id="IPR005119">
    <property type="entry name" value="LysR_subst-bd"/>
</dbReference>
<dbReference type="PROSITE" id="PS50931">
    <property type="entry name" value="HTH_LYSR"/>
    <property type="match status" value="1"/>
</dbReference>
<accession>A0A171KUD5</accession>
<dbReference type="CDD" id="cd08432">
    <property type="entry name" value="PBP2_GcdR_TrpI_HvrB_AmpR_like"/>
    <property type="match status" value="1"/>
</dbReference>
<keyword evidence="2" id="KW-0805">Transcription regulation</keyword>
<reference evidence="6 8" key="1">
    <citation type="submission" date="2015-04" db="EMBL/GenBank/DDBJ databases">
        <title>Genome sequence of Kerstersia gyiorum CG1.</title>
        <authorList>
            <person name="Greninger A.L."/>
            <person name="Kozyreva V."/>
            <person name="Chaturvedi V."/>
        </authorList>
    </citation>
    <scope>NUCLEOTIDE SEQUENCE [LARGE SCALE GENOMIC DNA]</scope>
    <source>
        <strain evidence="6 8">CG1</strain>
    </source>
</reference>
<dbReference type="GeneID" id="99726162"/>
<evidence type="ECO:0000256" key="3">
    <source>
        <dbReference type="ARBA" id="ARBA00023125"/>
    </source>
</evidence>
<dbReference type="OrthoDB" id="9178397at2"/>
<dbReference type="RefSeq" id="WP_068368611.1">
    <property type="nucleotide sequence ID" value="NZ_CBCSEB010000014.1"/>
</dbReference>
<evidence type="ECO:0000313" key="7">
    <source>
        <dbReference type="EMBL" id="RZS70127.1"/>
    </source>
</evidence>
<dbReference type="InterPro" id="IPR000847">
    <property type="entry name" value="LysR_HTH_N"/>
</dbReference>
<dbReference type="Gene3D" id="3.40.190.10">
    <property type="entry name" value="Periplasmic binding protein-like II"/>
    <property type="match status" value="2"/>
</dbReference>
<gene>
    <name evidence="6" type="ORF">AAV32_05500</name>
    <name evidence="7" type="ORF">EV679_1520</name>
</gene>
<proteinExistence type="inferred from homology"/>
<protein>
    <submittedName>
        <fullName evidence="7">DNA-binding transcriptional LysR family regulator</fullName>
    </submittedName>
</protein>
<dbReference type="STRING" id="206506.AAV32_05500"/>
<dbReference type="PANTHER" id="PTHR30537">
    <property type="entry name" value="HTH-TYPE TRANSCRIPTIONAL REGULATOR"/>
    <property type="match status" value="1"/>
</dbReference>
<dbReference type="Pfam" id="PF00126">
    <property type="entry name" value="HTH_1"/>
    <property type="match status" value="1"/>
</dbReference>
<feature type="domain" description="HTH lysR-type" evidence="5">
    <location>
        <begin position="6"/>
        <end position="63"/>
    </location>
</feature>
<evidence type="ECO:0000259" key="5">
    <source>
        <dbReference type="PROSITE" id="PS50931"/>
    </source>
</evidence>
<dbReference type="GO" id="GO:0003700">
    <property type="term" value="F:DNA-binding transcription factor activity"/>
    <property type="evidence" value="ECO:0007669"/>
    <property type="project" value="InterPro"/>
</dbReference>
<dbReference type="InterPro" id="IPR036388">
    <property type="entry name" value="WH-like_DNA-bd_sf"/>
</dbReference>
<comment type="similarity">
    <text evidence="1">Belongs to the LysR transcriptional regulatory family.</text>
</comment>
<dbReference type="GO" id="GO:0006351">
    <property type="term" value="P:DNA-templated transcription"/>
    <property type="evidence" value="ECO:0007669"/>
    <property type="project" value="TreeGrafter"/>
</dbReference>
<keyword evidence="8" id="KW-1185">Reference proteome</keyword>
<evidence type="ECO:0000313" key="9">
    <source>
        <dbReference type="Proteomes" id="UP000292039"/>
    </source>
</evidence>
<dbReference type="FunFam" id="1.10.10.10:FF:000001">
    <property type="entry name" value="LysR family transcriptional regulator"/>
    <property type="match status" value="1"/>
</dbReference>
<dbReference type="AlphaFoldDB" id="A0A171KUD5"/>
<evidence type="ECO:0000256" key="2">
    <source>
        <dbReference type="ARBA" id="ARBA00023015"/>
    </source>
</evidence>
<dbReference type="SUPFAM" id="SSF46785">
    <property type="entry name" value="Winged helix' DNA-binding domain"/>
    <property type="match status" value="1"/>
</dbReference>
<dbReference type="Proteomes" id="UP000292039">
    <property type="component" value="Unassembled WGS sequence"/>
</dbReference>
<sequence>MKKICPSITELQAFEAAARHSSFTKAASELFVTQGAISRQVANLETYLGTPLFMRQNNRLLLTEAGEFLLEQAQEALRILVDASNHIVSGRGQRQYVTISVPPTLATYLLMPLLVDFYREHPSIRLNFTPHDHQQNFLANEHIDVAIQFGEGAWPAMISSYLVGKKQAVVCSPAYAQACGLQDVSRFPDATLLQHFNVPHAWVQWFRERKLPVSTAHLGPNFGQYDMIIAAAKLGMGVGLVPRCLVTQPLRSQELIEPVPTPELARQGYFLCVRKERSNVQAVSTFVNWLMSLDLPSYVHTQSRPA</sequence>
<evidence type="ECO:0000256" key="4">
    <source>
        <dbReference type="ARBA" id="ARBA00023163"/>
    </source>
</evidence>
<evidence type="ECO:0000313" key="6">
    <source>
        <dbReference type="EMBL" id="KKO72502.1"/>
    </source>
</evidence>
<name>A0A171KUD5_9BURK</name>